<accession>A0ACC2VP96</accession>
<evidence type="ECO:0000313" key="2">
    <source>
        <dbReference type="Proteomes" id="UP001227268"/>
    </source>
</evidence>
<dbReference type="EMBL" id="JASBWT010000010">
    <property type="protein sequence ID" value="KAJ9101230.1"/>
    <property type="molecule type" value="Genomic_DNA"/>
</dbReference>
<protein>
    <submittedName>
        <fullName evidence="1">Uncharacterized protein</fullName>
    </submittedName>
</protein>
<keyword evidence="2" id="KW-1185">Reference proteome</keyword>
<sequence length="482" mass="53768">MSAIASLRAVTRQILGKSARSATVSWRNSWTPLRTLHTTTVRAIPAAHAALAPATSGSSNDTPAKVVLPELRGDKSKVLIGWQDGRVSKFHNRYLFDHCRCEKCFHPATKQRLKQLSEIPSDIRAADVSASPNGATITSSYDPPLEQAKKTEEYVAQTYIGHFPHSVNEPLAYLLRRRRVDSRILWNSSISKSPPIVEFSSLVPSANVSEVQAERGVLRWLTKVHEFGFCFVTGVPATPEDTEALIRRIGNIRETHYGGFWDFTADLKHGDMAYTNEPLPAHTDNTYFTDPSGLQIFHLLSHPPPGKGGSSLLVDAFYAASILETLHPDAYATLSRLAVPSHASGSEGTLLRPLAQPVFKHDAITGEIAQVRWNNEDRGVLGKGWRADDIEAWYDAAGKWEEAVKSADAEYWVQLMPGTMVVIDNWRVMHGRSTFTGQRRMCGAYVGRDDWRSRLATLKRTFADKPKEEEARKEHDTWNVGW</sequence>
<gene>
    <name evidence="1" type="ORF">QFC21_003449</name>
</gene>
<reference evidence="1" key="1">
    <citation type="submission" date="2023-04" db="EMBL/GenBank/DDBJ databases">
        <title>Draft Genome sequencing of Naganishia species isolated from polar environments using Oxford Nanopore Technology.</title>
        <authorList>
            <person name="Leo P."/>
            <person name="Venkateswaran K."/>
        </authorList>
    </citation>
    <scope>NUCLEOTIDE SEQUENCE</scope>
    <source>
        <strain evidence="1">MNA-CCFEE 5423</strain>
    </source>
</reference>
<proteinExistence type="predicted"/>
<organism evidence="1 2">
    <name type="scientific">Naganishia friedmannii</name>
    <dbReference type="NCBI Taxonomy" id="89922"/>
    <lineage>
        <taxon>Eukaryota</taxon>
        <taxon>Fungi</taxon>
        <taxon>Dikarya</taxon>
        <taxon>Basidiomycota</taxon>
        <taxon>Agaricomycotina</taxon>
        <taxon>Tremellomycetes</taxon>
        <taxon>Filobasidiales</taxon>
        <taxon>Filobasidiaceae</taxon>
        <taxon>Naganishia</taxon>
    </lineage>
</organism>
<dbReference type="Proteomes" id="UP001227268">
    <property type="component" value="Unassembled WGS sequence"/>
</dbReference>
<name>A0ACC2VP96_9TREE</name>
<evidence type="ECO:0000313" key="1">
    <source>
        <dbReference type="EMBL" id="KAJ9101230.1"/>
    </source>
</evidence>
<comment type="caution">
    <text evidence="1">The sequence shown here is derived from an EMBL/GenBank/DDBJ whole genome shotgun (WGS) entry which is preliminary data.</text>
</comment>